<evidence type="ECO:0000256" key="2">
    <source>
        <dbReference type="ARBA" id="ARBA00022670"/>
    </source>
</evidence>
<dbReference type="PANTHER" id="PTHR47966">
    <property type="entry name" value="BETA-SITE APP-CLEAVING ENZYME, ISOFORM A-RELATED"/>
    <property type="match status" value="1"/>
</dbReference>
<keyword evidence="8" id="KW-1185">Reference proteome</keyword>
<evidence type="ECO:0000259" key="6">
    <source>
        <dbReference type="PROSITE" id="PS51767"/>
    </source>
</evidence>
<dbReference type="EMBL" id="KV878125">
    <property type="protein sequence ID" value="OJI95785.1"/>
    <property type="molecule type" value="Genomic_DNA"/>
</dbReference>
<comment type="similarity">
    <text evidence="1">Belongs to the peptidase A1 family.</text>
</comment>
<evidence type="ECO:0000313" key="7">
    <source>
        <dbReference type="EMBL" id="OJI95785.1"/>
    </source>
</evidence>
<dbReference type="OrthoDB" id="2747330at2759"/>
<name>A0A1L9P2N2_ASPVE</name>
<feature type="domain" description="Peptidase A1" evidence="6">
    <location>
        <begin position="90"/>
        <end position="403"/>
    </location>
</feature>
<dbReference type="InterPro" id="IPR021109">
    <property type="entry name" value="Peptidase_aspartic_dom_sf"/>
</dbReference>
<feature type="active site" evidence="5">
    <location>
        <position position="108"/>
    </location>
</feature>
<feature type="active site" evidence="5">
    <location>
        <position position="294"/>
    </location>
</feature>
<evidence type="ECO:0000313" key="8">
    <source>
        <dbReference type="Proteomes" id="UP000184073"/>
    </source>
</evidence>
<proteinExistence type="inferred from homology"/>
<organism evidence="7 8">
    <name type="scientific">Aspergillus versicolor CBS 583.65</name>
    <dbReference type="NCBI Taxonomy" id="1036611"/>
    <lineage>
        <taxon>Eukaryota</taxon>
        <taxon>Fungi</taxon>
        <taxon>Dikarya</taxon>
        <taxon>Ascomycota</taxon>
        <taxon>Pezizomycotina</taxon>
        <taxon>Eurotiomycetes</taxon>
        <taxon>Eurotiomycetidae</taxon>
        <taxon>Eurotiales</taxon>
        <taxon>Aspergillaceae</taxon>
        <taxon>Aspergillus</taxon>
        <taxon>Aspergillus subgen. Nidulantes</taxon>
    </lineage>
</organism>
<dbReference type="PANTHER" id="PTHR47966:SF1">
    <property type="entry name" value="ASPARTYL PROTEINASE"/>
    <property type="match status" value="1"/>
</dbReference>
<gene>
    <name evidence="7" type="ORF">ASPVEDRAFT_119179</name>
</gene>
<dbReference type="GO" id="GO:0004190">
    <property type="term" value="F:aspartic-type endopeptidase activity"/>
    <property type="evidence" value="ECO:0007669"/>
    <property type="project" value="UniProtKB-KW"/>
</dbReference>
<dbReference type="GeneID" id="63721182"/>
<dbReference type="Pfam" id="PF00026">
    <property type="entry name" value="Asp"/>
    <property type="match status" value="1"/>
</dbReference>
<evidence type="ECO:0000256" key="3">
    <source>
        <dbReference type="ARBA" id="ARBA00022750"/>
    </source>
</evidence>
<dbReference type="InterPro" id="IPR001461">
    <property type="entry name" value="Aspartic_peptidase_A1"/>
</dbReference>
<dbReference type="CDD" id="cd06097">
    <property type="entry name" value="Aspergillopepsin_like"/>
    <property type="match status" value="1"/>
</dbReference>
<dbReference type="STRING" id="1036611.A0A1L9P2N2"/>
<reference evidence="8" key="1">
    <citation type="journal article" date="2017" name="Genome Biol.">
        <title>Comparative genomics reveals high biological diversity and specific adaptations in the industrially and medically important fungal genus Aspergillus.</title>
        <authorList>
            <person name="de Vries R.P."/>
            <person name="Riley R."/>
            <person name="Wiebenga A."/>
            <person name="Aguilar-Osorio G."/>
            <person name="Amillis S."/>
            <person name="Uchima C.A."/>
            <person name="Anderluh G."/>
            <person name="Asadollahi M."/>
            <person name="Askin M."/>
            <person name="Barry K."/>
            <person name="Battaglia E."/>
            <person name="Bayram O."/>
            <person name="Benocci T."/>
            <person name="Braus-Stromeyer S.A."/>
            <person name="Caldana C."/>
            <person name="Canovas D."/>
            <person name="Cerqueira G.C."/>
            <person name="Chen F."/>
            <person name="Chen W."/>
            <person name="Choi C."/>
            <person name="Clum A."/>
            <person name="Dos Santos R.A."/>
            <person name="Damasio A.R."/>
            <person name="Diallinas G."/>
            <person name="Emri T."/>
            <person name="Fekete E."/>
            <person name="Flipphi M."/>
            <person name="Freyberg S."/>
            <person name="Gallo A."/>
            <person name="Gournas C."/>
            <person name="Habgood R."/>
            <person name="Hainaut M."/>
            <person name="Harispe M.L."/>
            <person name="Henrissat B."/>
            <person name="Hilden K.S."/>
            <person name="Hope R."/>
            <person name="Hossain A."/>
            <person name="Karabika E."/>
            <person name="Karaffa L."/>
            <person name="Karanyi Z."/>
            <person name="Krasevec N."/>
            <person name="Kuo A."/>
            <person name="Kusch H."/>
            <person name="LaButti K."/>
            <person name="Lagendijk E.L."/>
            <person name="Lapidus A."/>
            <person name="Levasseur A."/>
            <person name="Lindquist E."/>
            <person name="Lipzen A."/>
            <person name="Logrieco A.F."/>
            <person name="MacCabe A."/>
            <person name="Maekelae M.R."/>
            <person name="Malavazi I."/>
            <person name="Melin P."/>
            <person name="Meyer V."/>
            <person name="Mielnichuk N."/>
            <person name="Miskei M."/>
            <person name="Molnar A.P."/>
            <person name="Mule G."/>
            <person name="Ngan C.Y."/>
            <person name="Orejas M."/>
            <person name="Orosz E."/>
            <person name="Ouedraogo J.P."/>
            <person name="Overkamp K.M."/>
            <person name="Park H.-S."/>
            <person name="Perrone G."/>
            <person name="Piumi F."/>
            <person name="Punt P.J."/>
            <person name="Ram A.F."/>
            <person name="Ramon A."/>
            <person name="Rauscher S."/>
            <person name="Record E."/>
            <person name="Riano-Pachon D.M."/>
            <person name="Robert V."/>
            <person name="Roehrig J."/>
            <person name="Ruller R."/>
            <person name="Salamov A."/>
            <person name="Salih N.S."/>
            <person name="Samson R.A."/>
            <person name="Sandor E."/>
            <person name="Sanguinetti M."/>
            <person name="Schuetze T."/>
            <person name="Sepcic K."/>
            <person name="Shelest E."/>
            <person name="Sherlock G."/>
            <person name="Sophianopoulou V."/>
            <person name="Squina F.M."/>
            <person name="Sun H."/>
            <person name="Susca A."/>
            <person name="Todd R.B."/>
            <person name="Tsang A."/>
            <person name="Unkles S.E."/>
            <person name="van de Wiele N."/>
            <person name="van Rossen-Uffink D."/>
            <person name="Oliveira J.V."/>
            <person name="Vesth T.C."/>
            <person name="Visser J."/>
            <person name="Yu J.-H."/>
            <person name="Zhou M."/>
            <person name="Andersen M.R."/>
            <person name="Archer D.B."/>
            <person name="Baker S.E."/>
            <person name="Benoit I."/>
            <person name="Brakhage A.A."/>
            <person name="Braus G.H."/>
            <person name="Fischer R."/>
            <person name="Frisvad J.C."/>
            <person name="Goldman G.H."/>
            <person name="Houbraken J."/>
            <person name="Oakley B."/>
            <person name="Pocsi I."/>
            <person name="Scazzocchio C."/>
            <person name="Seiboth B."/>
            <person name="vanKuyk P.A."/>
            <person name="Wortman J."/>
            <person name="Dyer P.S."/>
            <person name="Grigoriev I.V."/>
        </authorList>
    </citation>
    <scope>NUCLEOTIDE SEQUENCE [LARGE SCALE GENOMIC DNA]</scope>
    <source>
        <strain evidence="8">CBS 583.65</strain>
    </source>
</reference>
<dbReference type="Proteomes" id="UP000184073">
    <property type="component" value="Unassembled WGS sequence"/>
</dbReference>
<keyword evidence="4" id="KW-0378">Hydrolase</keyword>
<sequence length="416" mass="45103">MGSKIKLISNPRYQKSGTKSYVHLMRKYRFSPTKGGRYFYGGHLQQTGRQYTNKPIGGKARIQRVLRKKVADTNEVGEVGADDVQNDSMHLAPVNIGTPAQTVNLEIDTGSADLWVWSSELPSETVSQHTGTVFDASKSSSFKKSDSTWKISYGDEASASGTVGTDLVSLGDFKVENQRIQLADTISTQFQGTGDGVLGLAFNNINTDRSLVKNLIAQDISKSANLFTVKLGHWKDTEPFYTFGFIDQETVKASGDDIHYTPIDQTHGSWLFDSSSATVNGNMITRSGNKAVADTGTPLALVDDDTCKAIYDAIPGAHYDEDSQGYIYPSDTTEDKLPVVSLAVGEKQVVVQKEDLGFAEAKSGYIYGGIQSRGTLQNDVLGSTLLNGIYAIFDVGNSQFGAVQPKGVRQSLTISQ</sequence>
<dbReference type="GO" id="GO:0006508">
    <property type="term" value="P:proteolysis"/>
    <property type="evidence" value="ECO:0007669"/>
    <property type="project" value="UniProtKB-KW"/>
</dbReference>
<dbReference type="AlphaFoldDB" id="A0A1L9P2N2"/>
<dbReference type="PRINTS" id="PR00792">
    <property type="entry name" value="PEPSIN"/>
</dbReference>
<dbReference type="InterPro" id="IPR034163">
    <property type="entry name" value="Aspergillopepsin-like_cat_dom"/>
</dbReference>
<dbReference type="Gene3D" id="2.40.70.10">
    <property type="entry name" value="Acid Proteases"/>
    <property type="match status" value="2"/>
</dbReference>
<dbReference type="VEuPathDB" id="FungiDB:ASPVEDRAFT_119179"/>
<dbReference type="PROSITE" id="PS51767">
    <property type="entry name" value="PEPTIDASE_A1"/>
    <property type="match status" value="1"/>
</dbReference>
<protein>
    <recommendedName>
        <fullName evidence="6">Peptidase A1 domain-containing protein</fullName>
    </recommendedName>
</protein>
<dbReference type="InterPro" id="IPR033121">
    <property type="entry name" value="PEPTIDASE_A1"/>
</dbReference>
<keyword evidence="3" id="KW-0064">Aspartyl protease</keyword>
<dbReference type="SUPFAM" id="SSF50630">
    <property type="entry name" value="Acid proteases"/>
    <property type="match status" value="1"/>
</dbReference>
<evidence type="ECO:0000256" key="5">
    <source>
        <dbReference type="PIRSR" id="PIRSR601461-1"/>
    </source>
</evidence>
<accession>A0A1L9P2N2</accession>
<evidence type="ECO:0000256" key="1">
    <source>
        <dbReference type="ARBA" id="ARBA00007447"/>
    </source>
</evidence>
<keyword evidence="2" id="KW-0645">Protease</keyword>
<evidence type="ECO:0000256" key="4">
    <source>
        <dbReference type="ARBA" id="ARBA00022801"/>
    </source>
</evidence>
<dbReference type="RefSeq" id="XP_040661548.1">
    <property type="nucleotide sequence ID" value="XM_040805671.1"/>
</dbReference>